<dbReference type="EMBL" id="JABFNT010000017">
    <property type="protein sequence ID" value="NOJ78153.1"/>
    <property type="molecule type" value="Genomic_DNA"/>
</dbReference>
<organism evidence="3 4">
    <name type="scientific">Myxococcus xanthus</name>
    <dbReference type="NCBI Taxonomy" id="34"/>
    <lineage>
        <taxon>Bacteria</taxon>
        <taxon>Pseudomonadati</taxon>
        <taxon>Myxococcota</taxon>
        <taxon>Myxococcia</taxon>
        <taxon>Myxococcales</taxon>
        <taxon>Cystobacterineae</taxon>
        <taxon>Myxococcaceae</taxon>
        <taxon>Myxococcus</taxon>
    </lineage>
</organism>
<dbReference type="PANTHER" id="PTHR38463:SF1">
    <property type="entry name" value="STRESS RESPONSE PROTEIN YSNF"/>
    <property type="match status" value="1"/>
</dbReference>
<dbReference type="InterPro" id="IPR052967">
    <property type="entry name" value="Stress_Response_Assoc"/>
</dbReference>
<sequence length="267" mass="29066">MAGSIPGASPGCPRWREPRTTPHERSPPMRTDVREGMRVFTADGARLGTVVGCGGETFAIEGGLLRLKSFTARYGDVVDVRGEDVHLGLTRDEVSPAHDGPAQARSGHPESVFSAGFATPGELVVPLAREEAHPHVVVREAGQVRIHKVVRTEVRHFSVPVRREELVVERVSEQAVDAEGPPAPEAVASARPVLEGLVPFEAGTFVIPLHEERVEVTRSVHVWQEVAVSRYTDEVLRQVHATVRKETAEVEERGEVLHDGPVDGLHS</sequence>
<feature type="region of interest" description="Disordered" evidence="1">
    <location>
        <begin position="1"/>
        <end position="34"/>
    </location>
</feature>
<dbReference type="Proteomes" id="UP000533080">
    <property type="component" value="Unassembled WGS sequence"/>
</dbReference>
<name>A0A7Y4IF50_MYXXA</name>
<accession>A0A7Y4IF50</accession>
<evidence type="ECO:0000256" key="1">
    <source>
        <dbReference type="SAM" id="MobiDB-lite"/>
    </source>
</evidence>
<reference evidence="3 4" key="1">
    <citation type="submission" date="2020-05" db="EMBL/GenBank/DDBJ databases">
        <authorList>
            <person name="Whitworth D."/>
        </authorList>
    </citation>
    <scope>NUCLEOTIDE SEQUENCE [LARGE SCALE GENOMIC DNA]</scope>
    <source>
        <strain evidence="3 4">AM005</strain>
    </source>
</reference>
<comment type="caution">
    <text evidence="3">The sequence shown here is derived from an EMBL/GenBank/DDBJ whole genome shotgun (WGS) entry which is preliminary data.</text>
</comment>
<feature type="domain" description="DUF2382" evidence="2">
    <location>
        <begin position="127"/>
        <end position="250"/>
    </location>
</feature>
<dbReference type="Pfam" id="PF09557">
    <property type="entry name" value="DUF2382"/>
    <property type="match status" value="1"/>
</dbReference>
<dbReference type="InterPro" id="IPR019060">
    <property type="entry name" value="DUF2382"/>
</dbReference>
<dbReference type="PANTHER" id="PTHR38463">
    <property type="entry name" value="STRESS RESPONSE PROTEIN YSNF"/>
    <property type="match status" value="1"/>
</dbReference>
<proteinExistence type="predicted"/>
<feature type="compositionally biased region" description="Basic and acidic residues" evidence="1">
    <location>
        <begin position="14"/>
        <end position="34"/>
    </location>
</feature>
<dbReference type="AlphaFoldDB" id="A0A7Y4IF50"/>
<evidence type="ECO:0000313" key="3">
    <source>
        <dbReference type="EMBL" id="NOJ78153.1"/>
    </source>
</evidence>
<evidence type="ECO:0000313" key="4">
    <source>
        <dbReference type="Proteomes" id="UP000533080"/>
    </source>
</evidence>
<protein>
    <submittedName>
        <fullName evidence="3">YsnF/AvaK domain-containing protein</fullName>
    </submittedName>
</protein>
<gene>
    <name evidence="3" type="ORF">HNV28_07335</name>
</gene>
<evidence type="ECO:0000259" key="2">
    <source>
        <dbReference type="Pfam" id="PF09557"/>
    </source>
</evidence>